<dbReference type="Proteomes" id="UP000834503">
    <property type="component" value="Unassembled WGS sequence"/>
</dbReference>
<protein>
    <submittedName>
        <fullName evidence="1">Uncharacterized protein</fullName>
    </submittedName>
</protein>
<dbReference type="EMBL" id="CAHPQX010000012">
    <property type="protein sequence ID" value="CAB5559306.1"/>
    <property type="molecule type" value="Genomic_DNA"/>
</dbReference>
<gene>
    <name evidence="1" type="ORF">GHA_02854</name>
    <name evidence="2" type="ORF">TML_02977</name>
</gene>
<dbReference type="EMBL" id="CAIIUA010000001">
    <property type="protein sequence ID" value="CAC9211050.1"/>
    <property type="molecule type" value="Genomic_DNA"/>
</dbReference>
<dbReference type="AlphaFoldDB" id="A0A9N8CQ42"/>
<reference evidence="1" key="1">
    <citation type="submission" date="2020-05" db="EMBL/GenBank/DDBJ databases">
        <authorList>
            <person name="Delgado-Blas J."/>
        </authorList>
    </citation>
    <scope>NUCLEOTIDE SEQUENCE</scope>
    <source>
        <strain evidence="1">BB1459</strain>
        <strain evidence="2">BB1480</strain>
    </source>
</reference>
<keyword evidence="4" id="KW-1185">Reference proteome</keyword>
<evidence type="ECO:0000313" key="1">
    <source>
        <dbReference type="EMBL" id="CAB5559306.1"/>
    </source>
</evidence>
<evidence type="ECO:0000313" key="4">
    <source>
        <dbReference type="Proteomes" id="UP000837205"/>
    </source>
</evidence>
<proteinExistence type="predicted"/>
<accession>A0A9N8CQ42</accession>
<comment type="caution">
    <text evidence="1">The sequence shown here is derived from an EMBL/GenBank/DDBJ whole genome shotgun (WGS) entry which is preliminary data.</text>
</comment>
<sequence>MLLRVKYKPAEMRAFLCFVGMNIDLKHEIAFL</sequence>
<dbReference type="Proteomes" id="UP000837205">
    <property type="component" value="Unassembled WGS sequence"/>
</dbReference>
<name>A0A9N8CQ42_9ENTR</name>
<evidence type="ECO:0000313" key="3">
    <source>
        <dbReference type="Proteomes" id="UP000834503"/>
    </source>
</evidence>
<evidence type="ECO:0000313" key="2">
    <source>
        <dbReference type="EMBL" id="CAC9211050.1"/>
    </source>
</evidence>
<organism evidence="1 3">
    <name type="scientific">Citrobacter werkmanii</name>
    <dbReference type="NCBI Taxonomy" id="67827"/>
    <lineage>
        <taxon>Bacteria</taxon>
        <taxon>Pseudomonadati</taxon>
        <taxon>Pseudomonadota</taxon>
        <taxon>Gammaproteobacteria</taxon>
        <taxon>Enterobacterales</taxon>
        <taxon>Enterobacteriaceae</taxon>
        <taxon>Citrobacter</taxon>
        <taxon>Citrobacter freundii complex</taxon>
    </lineage>
</organism>